<dbReference type="AlphaFoldDB" id="A0A3S3TQN0"/>
<keyword evidence="1" id="KW-0645">Protease</keyword>
<keyword evidence="5" id="KW-0804">Transcription</keyword>
<evidence type="ECO:0000256" key="3">
    <source>
        <dbReference type="ARBA" id="ARBA00023015"/>
    </source>
</evidence>
<protein>
    <submittedName>
        <fullName evidence="7">S24 family peptidase</fullName>
    </submittedName>
</protein>
<keyword evidence="4" id="KW-0238">DNA-binding</keyword>
<dbReference type="CDD" id="cd06529">
    <property type="entry name" value="S24_LexA-like"/>
    <property type="match status" value="1"/>
</dbReference>
<dbReference type="InterPro" id="IPR036286">
    <property type="entry name" value="LexA/Signal_pep-like_sf"/>
</dbReference>
<dbReference type="PANTHER" id="PTHR40661:SF3">
    <property type="entry name" value="FELS-1 PROPHAGE TRANSCRIPTIONAL REGULATOR"/>
    <property type="match status" value="1"/>
</dbReference>
<dbReference type="GO" id="GO:0003677">
    <property type="term" value="F:DNA binding"/>
    <property type="evidence" value="ECO:0007669"/>
    <property type="project" value="UniProtKB-KW"/>
</dbReference>
<evidence type="ECO:0000256" key="2">
    <source>
        <dbReference type="ARBA" id="ARBA00022801"/>
    </source>
</evidence>
<dbReference type="GO" id="GO:0004252">
    <property type="term" value="F:serine-type endopeptidase activity"/>
    <property type="evidence" value="ECO:0007669"/>
    <property type="project" value="InterPro"/>
</dbReference>
<reference evidence="7 8" key="1">
    <citation type="submission" date="2019-01" db="EMBL/GenBank/DDBJ databases">
        <authorList>
            <person name="Chen W.-M."/>
        </authorList>
    </citation>
    <scope>NUCLEOTIDE SEQUENCE [LARGE SCALE GENOMIC DNA]</scope>
    <source>
        <strain evidence="7 8">FSY-9</strain>
    </source>
</reference>
<dbReference type="OrthoDB" id="528805at2"/>
<keyword evidence="3" id="KW-0805">Transcription regulation</keyword>
<proteinExistence type="predicted"/>
<dbReference type="PROSITE" id="PS00501">
    <property type="entry name" value="SPASE_I_1"/>
    <property type="match status" value="1"/>
</dbReference>
<accession>A0A3S3TQN0</accession>
<evidence type="ECO:0000256" key="5">
    <source>
        <dbReference type="ARBA" id="ARBA00023163"/>
    </source>
</evidence>
<dbReference type="Pfam" id="PF00717">
    <property type="entry name" value="Peptidase_S24"/>
    <property type="match status" value="1"/>
</dbReference>
<keyword evidence="8" id="KW-1185">Reference proteome</keyword>
<dbReference type="Proteomes" id="UP000282837">
    <property type="component" value="Unassembled WGS sequence"/>
</dbReference>
<gene>
    <name evidence="7" type="ORF">EOE18_05920</name>
</gene>
<dbReference type="GO" id="GO:0016020">
    <property type="term" value="C:membrane"/>
    <property type="evidence" value="ECO:0007669"/>
    <property type="project" value="InterPro"/>
</dbReference>
<dbReference type="GO" id="GO:0006508">
    <property type="term" value="P:proteolysis"/>
    <property type="evidence" value="ECO:0007669"/>
    <property type="project" value="UniProtKB-KW"/>
</dbReference>
<feature type="domain" description="Peptidase S24/S26A/S26B/S26C" evidence="6">
    <location>
        <begin position="117"/>
        <end position="233"/>
    </location>
</feature>
<dbReference type="SUPFAM" id="SSF51306">
    <property type="entry name" value="LexA/Signal peptidase"/>
    <property type="match status" value="1"/>
</dbReference>
<evidence type="ECO:0000256" key="1">
    <source>
        <dbReference type="ARBA" id="ARBA00022670"/>
    </source>
</evidence>
<evidence type="ECO:0000313" key="8">
    <source>
        <dbReference type="Proteomes" id="UP000282837"/>
    </source>
</evidence>
<keyword evidence="2" id="KW-0378">Hydrolase</keyword>
<organism evidence="7 8">
    <name type="scientific">Novosphingobium umbonatum</name>
    <dbReference type="NCBI Taxonomy" id="1908524"/>
    <lineage>
        <taxon>Bacteria</taxon>
        <taxon>Pseudomonadati</taxon>
        <taxon>Pseudomonadota</taxon>
        <taxon>Alphaproteobacteria</taxon>
        <taxon>Sphingomonadales</taxon>
        <taxon>Sphingomonadaceae</taxon>
        <taxon>Novosphingobium</taxon>
    </lineage>
</organism>
<evidence type="ECO:0000256" key="4">
    <source>
        <dbReference type="ARBA" id="ARBA00023125"/>
    </source>
</evidence>
<evidence type="ECO:0000259" key="6">
    <source>
        <dbReference type="Pfam" id="PF00717"/>
    </source>
</evidence>
<comment type="caution">
    <text evidence="7">The sequence shown here is derived from an EMBL/GenBank/DDBJ whole genome shotgun (WGS) entry which is preliminary data.</text>
</comment>
<sequence>MFVLSCLGKILWYSTDHGETGCPQNITSTCRGAGVSLAALSGLLGRNPAYLQQFVRKGSPRKLEENDRKVLARFFGVDESLLSGGGRELEEKSYAEVIVRKQPVRSEYVDVPRLALSAAAGVGSFVTSEQPFGALRFSQSWLREMGLHGADLATMTVAGDSMEPTLRDGDEILIDRSVRALRDGVHVVWVEDSLLVKRVDMGRPGRVRLCSDNTHYAPIDMAPSEVIVIGRVVWKGGRL</sequence>
<name>A0A3S3TQN0_9SPHN</name>
<dbReference type="InterPro" id="IPR015927">
    <property type="entry name" value="Peptidase_S24_S26A/B/C"/>
</dbReference>
<dbReference type="InterPro" id="IPR039418">
    <property type="entry name" value="LexA-like"/>
</dbReference>
<dbReference type="EMBL" id="SACO01000003">
    <property type="protein sequence ID" value="RVU06358.1"/>
    <property type="molecule type" value="Genomic_DNA"/>
</dbReference>
<dbReference type="PANTHER" id="PTHR40661">
    <property type="match status" value="1"/>
</dbReference>
<dbReference type="InterPro" id="IPR019756">
    <property type="entry name" value="Pept_S26A_signal_pept_1_Ser-AS"/>
</dbReference>
<dbReference type="Gene3D" id="2.10.109.10">
    <property type="entry name" value="Umud Fragment, subunit A"/>
    <property type="match status" value="1"/>
</dbReference>
<evidence type="ECO:0000313" key="7">
    <source>
        <dbReference type="EMBL" id="RVU06358.1"/>
    </source>
</evidence>